<evidence type="ECO:0000313" key="5">
    <source>
        <dbReference type="EMBL" id="NNM46358.1"/>
    </source>
</evidence>
<evidence type="ECO:0000256" key="3">
    <source>
        <dbReference type="SAM" id="MobiDB-lite"/>
    </source>
</evidence>
<sequence length="256" mass="28198">MPRPACARPSRPRTPRRGAVTTLAGVTKAAPTPPESTRSEKGEATRAAIAAAAQDLFMERGYDKTTMRAVAERAGVSLGNAYYYFASKEHLVQAFYDTVQRDHAAAVDQALGDATDFADRLRITLECWIDVAAPMRDFAGKFFKVAAEPTSPLSPFSEESAPAREASIGLYRRVVDGSDLKVPATIRSELPELLWLYQMGVVLFWVYDRSDDNKRARTLVRRSVPLVDKLIRLTRVPGVKGVAEDAIGLVRSLRTL</sequence>
<dbReference type="InterPro" id="IPR036271">
    <property type="entry name" value="Tet_transcr_reg_TetR-rel_C_sf"/>
</dbReference>
<keyword evidence="1 2" id="KW-0238">DNA-binding</keyword>
<dbReference type="InterPro" id="IPR001647">
    <property type="entry name" value="HTH_TetR"/>
</dbReference>
<comment type="caution">
    <text evidence="5">The sequence shown here is derived from an EMBL/GenBank/DDBJ whole genome shotgun (WGS) entry which is preliminary data.</text>
</comment>
<feature type="domain" description="HTH tetR-type" evidence="4">
    <location>
        <begin position="43"/>
        <end position="103"/>
    </location>
</feature>
<dbReference type="AlphaFoldDB" id="A0A849HG08"/>
<proteinExistence type="predicted"/>
<dbReference type="Proteomes" id="UP000588586">
    <property type="component" value="Unassembled WGS sequence"/>
</dbReference>
<dbReference type="InterPro" id="IPR023772">
    <property type="entry name" value="DNA-bd_HTH_TetR-type_CS"/>
</dbReference>
<dbReference type="EMBL" id="JABEPQ010000002">
    <property type="protein sequence ID" value="NNM46358.1"/>
    <property type="molecule type" value="Genomic_DNA"/>
</dbReference>
<dbReference type="PRINTS" id="PR00455">
    <property type="entry name" value="HTHTETR"/>
</dbReference>
<dbReference type="InterPro" id="IPR041673">
    <property type="entry name" value="TetR_C_23"/>
</dbReference>
<dbReference type="Gene3D" id="1.10.357.10">
    <property type="entry name" value="Tetracycline Repressor, domain 2"/>
    <property type="match status" value="1"/>
</dbReference>
<dbReference type="InterPro" id="IPR050109">
    <property type="entry name" value="HTH-type_TetR-like_transc_reg"/>
</dbReference>
<dbReference type="Pfam" id="PF00440">
    <property type="entry name" value="TetR_N"/>
    <property type="match status" value="1"/>
</dbReference>
<feature type="DNA-binding region" description="H-T-H motif" evidence="2">
    <location>
        <begin position="66"/>
        <end position="85"/>
    </location>
</feature>
<dbReference type="PROSITE" id="PS01081">
    <property type="entry name" value="HTH_TETR_1"/>
    <property type="match status" value="1"/>
</dbReference>
<dbReference type="GO" id="GO:0000976">
    <property type="term" value="F:transcription cis-regulatory region binding"/>
    <property type="evidence" value="ECO:0007669"/>
    <property type="project" value="TreeGrafter"/>
</dbReference>
<keyword evidence="6" id="KW-1185">Reference proteome</keyword>
<evidence type="ECO:0000256" key="2">
    <source>
        <dbReference type="PROSITE-ProRule" id="PRU00335"/>
    </source>
</evidence>
<organism evidence="5 6">
    <name type="scientific">Knoellia koreensis</name>
    <dbReference type="NCBI Taxonomy" id="2730921"/>
    <lineage>
        <taxon>Bacteria</taxon>
        <taxon>Bacillati</taxon>
        <taxon>Actinomycetota</taxon>
        <taxon>Actinomycetes</taxon>
        <taxon>Micrococcales</taxon>
        <taxon>Intrasporangiaceae</taxon>
        <taxon>Knoellia</taxon>
    </lineage>
</organism>
<dbReference type="PANTHER" id="PTHR30055:SF146">
    <property type="entry name" value="HTH-TYPE TRANSCRIPTIONAL DUAL REGULATOR CECR"/>
    <property type="match status" value="1"/>
</dbReference>
<dbReference type="GO" id="GO:0003700">
    <property type="term" value="F:DNA-binding transcription factor activity"/>
    <property type="evidence" value="ECO:0007669"/>
    <property type="project" value="TreeGrafter"/>
</dbReference>
<dbReference type="SUPFAM" id="SSF46689">
    <property type="entry name" value="Homeodomain-like"/>
    <property type="match status" value="1"/>
</dbReference>
<evidence type="ECO:0000256" key="1">
    <source>
        <dbReference type="ARBA" id="ARBA00023125"/>
    </source>
</evidence>
<gene>
    <name evidence="5" type="ORF">HJG52_10105</name>
</gene>
<accession>A0A849HG08</accession>
<dbReference type="PANTHER" id="PTHR30055">
    <property type="entry name" value="HTH-TYPE TRANSCRIPTIONAL REGULATOR RUTR"/>
    <property type="match status" value="1"/>
</dbReference>
<dbReference type="PROSITE" id="PS50977">
    <property type="entry name" value="HTH_TETR_2"/>
    <property type="match status" value="1"/>
</dbReference>
<evidence type="ECO:0000259" key="4">
    <source>
        <dbReference type="PROSITE" id="PS50977"/>
    </source>
</evidence>
<dbReference type="InterPro" id="IPR009057">
    <property type="entry name" value="Homeodomain-like_sf"/>
</dbReference>
<evidence type="ECO:0000313" key="6">
    <source>
        <dbReference type="Proteomes" id="UP000588586"/>
    </source>
</evidence>
<dbReference type="Pfam" id="PF17931">
    <property type="entry name" value="TetR_C_23"/>
    <property type="match status" value="1"/>
</dbReference>
<dbReference type="SUPFAM" id="SSF48498">
    <property type="entry name" value="Tetracyclin repressor-like, C-terminal domain"/>
    <property type="match status" value="1"/>
</dbReference>
<feature type="region of interest" description="Disordered" evidence="3">
    <location>
        <begin position="1"/>
        <end position="43"/>
    </location>
</feature>
<name>A0A849HG08_9MICO</name>
<reference evidence="5 6" key="1">
    <citation type="submission" date="2020-04" db="EMBL/GenBank/DDBJ databases">
        <title>Knoellia sp. isolate from air conditioner.</title>
        <authorList>
            <person name="Chea S."/>
            <person name="Kim D.-U."/>
        </authorList>
    </citation>
    <scope>NUCLEOTIDE SEQUENCE [LARGE SCALE GENOMIC DNA]</scope>
    <source>
        <strain evidence="5 6">DB2414S</strain>
    </source>
</reference>
<protein>
    <submittedName>
        <fullName evidence="5">TetR family transcriptional regulator</fullName>
    </submittedName>
</protein>